<keyword evidence="2 12" id="KW-1003">Cell membrane</keyword>
<organism evidence="13 14">
    <name type="scientific">Agrobacterium salinitolerans</name>
    <dbReference type="NCBI Taxonomy" id="1183413"/>
    <lineage>
        <taxon>Bacteria</taxon>
        <taxon>Pseudomonadati</taxon>
        <taxon>Pseudomonadota</taxon>
        <taxon>Alphaproteobacteria</taxon>
        <taxon>Hyphomicrobiales</taxon>
        <taxon>Rhizobiaceae</taxon>
        <taxon>Rhizobium/Agrobacterium group</taxon>
        <taxon>Agrobacterium</taxon>
    </lineage>
</organism>
<dbReference type="PANTHER" id="PTHR28259:SF1">
    <property type="entry name" value="FLUORIDE EXPORT PROTEIN 1-RELATED"/>
    <property type="match status" value="1"/>
</dbReference>
<evidence type="ECO:0000256" key="6">
    <source>
        <dbReference type="ARBA" id="ARBA00023053"/>
    </source>
</evidence>
<keyword evidence="12" id="KW-0479">Metal-binding</keyword>
<evidence type="ECO:0000256" key="11">
    <source>
        <dbReference type="ARBA" id="ARBA00035585"/>
    </source>
</evidence>
<evidence type="ECO:0000256" key="3">
    <source>
        <dbReference type="ARBA" id="ARBA00022519"/>
    </source>
</evidence>
<evidence type="ECO:0000256" key="10">
    <source>
        <dbReference type="ARBA" id="ARBA00035120"/>
    </source>
</evidence>
<keyword evidence="9 12" id="KW-0407">Ion channel</keyword>
<keyword evidence="5 12" id="KW-1133">Transmembrane helix</keyword>
<feature type="binding site" evidence="12">
    <location>
        <position position="78"/>
    </location>
    <ligand>
        <name>Na(+)</name>
        <dbReference type="ChEBI" id="CHEBI:29101"/>
        <note>structural</note>
    </ligand>
</feature>
<dbReference type="Pfam" id="PF02537">
    <property type="entry name" value="CRCB"/>
    <property type="match status" value="1"/>
</dbReference>
<keyword evidence="12" id="KW-0813">Transport</keyword>
<feature type="transmembrane region" description="Helical" evidence="12">
    <location>
        <begin position="34"/>
        <end position="55"/>
    </location>
</feature>
<keyword evidence="8 12" id="KW-0472">Membrane</keyword>
<keyword evidence="4 12" id="KW-0812">Transmembrane</keyword>
<evidence type="ECO:0000256" key="7">
    <source>
        <dbReference type="ARBA" id="ARBA00023065"/>
    </source>
</evidence>
<evidence type="ECO:0000256" key="1">
    <source>
        <dbReference type="ARBA" id="ARBA00004651"/>
    </source>
</evidence>
<name>A0A4Z1QVW0_9HYPH</name>
<accession>A0A4Z1QVW0</accession>
<protein>
    <recommendedName>
        <fullName evidence="12">Fluoride-specific ion channel FluC</fullName>
    </recommendedName>
</protein>
<dbReference type="GO" id="GO:0046872">
    <property type="term" value="F:metal ion binding"/>
    <property type="evidence" value="ECO:0007669"/>
    <property type="project" value="UniProtKB-KW"/>
</dbReference>
<dbReference type="KEGG" id="asal:CFBP5507_05665"/>
<dbReference type="InterPro" id="IPR003691">
    <property type="entry name" value="FluC"/>
</dbReference>
<feature type="transmembrane region" description="Helical" evidence="12">
    <location>
        <begin position="67"/>
        <end position="85"/>
    </location>
</feature>
<dbReference type="AlphaFoldDB" id="A0A4Z1QVW0"/>
<dbReference type="Proteomes" id="UP000298735">
    <property type="component" value="Chromosome Circular"/>
</dbReference>
<evidence type="ECO:0000256" key="8">
    <source>
        <dbReference type="ARBA" id="ARBA00023136"/>
    </source>
</evidence>
<comment type="activity regulation">
    <text evidence="12">Na(+) is not transported, but it plays an essential structural role and its presence is essential for fluoride channel function.</text>
</comment>
<keyword evidence="3" id="KW-0997">Cell inner membrane</keyword>
<keyword evidence="6 12" id="KW-0915">Sodium</keyword>
<dbReference type="OrthoDB" id="9806299at2"/>
<feature type="binding site" evidence="12">
    <location>
        <position position="75"/>
    </location>
    <ligand>
        <name>Na(+)</name>
        <dbReference type="ChEBI" id="CHEBI:29101"/>
        <note>structural</note>
    </ligand>
</feature>
<comment type="catalytic activity">
    <reaction evidence="11">
        <text>fluoride(in) = fluoride(out)</text>
        <dbReference type="Rhea" id="RHEA:76159"/>
        <dbReference type="ChEBI" id="CHEBI:17051"/>
    </reaction>
    <physiologicalReaction direction="left-to-right" evidence="11">
        <dbReference type="Rhea" id="RHEA:76160"/>
    </physiologicalReaction>
</comment>
<sequence>MINIALVAAGGAIGSVFRYLVGVLCMRLAGPNFPWGTLAVNVAGSFLIGLLVELVARRLNASMEMRLFLVTGVLGGFTTFSSFSLDAVSLFERGTLGLSAVYVLASLVVSIAAVFAGLALGRSLF</sequence>
<feature type="transmembrane region" description="Helical" evidence="12">
    <location>
        <begin position="97"/>
        <end position="120"/>
    </location>
</feature>
<proteinExistence type="inferred from homology"/>
<evidence type="ECO:0000256" key="4">
    <source>
        <dbReference type="ARBA" id="ARBA00022692"/>
    </source>
</evidence>
<dbReference type="EMBL" id="CP109968">
    <property type="protein sequence ID" value="UYZ08489.1"/>
    <property type="molecule type" value="Genomic_DNA"/>
</dbReference>
<dbReference type="GO" id="GO:0140114">
    <property type="term" value="P:cellular detoxification of fluoride"/>
    <property type="evidence" value="ECO:0007669"/>
    <property type="project" value="UniProtKB-UniRule"/>
</dbReference>
<evidence type="ECO:0000256" key="12">
    <source>
        <dbReference type="HAMAP-Rule" id="MF_00454"/>
    </source>
</evidence>
<dbReference type="RefSeq" id="WP_137410285.1">
    <property type="nucleotide sequence ID" value="NZ_CP074393.1"/>
</dbReference>
<keyword evidence="7 12" id="KW-0406">Ion transport</keyword>
<comment type="subcellular location">
    <subcellularLocation>
        <location evidence="1 12">Cell membrane</location>
        <topology evidence="1 12">Multi-pass membrane protein</topology>
    </subcellularLocation>
</comment>
<dbReference type="PANTHER" id="PTHR28259">
    <property type="entry name" value="FLUORIDE EXPORT PROTEIN 1-RELATED"/>
    <property type="match status" value="1"/>
</dbReference>
<comment type="function">
    <text evidence="12">Fluoride-specific ion channel. Important for reducing fluoride concentration in the cell, thus reducing its toxicity.</text>
</comment>
<evidence type="ECO:0000256" key="2">
    <source>
        <dbReference type="ARBA" id="ARBA00022475"/>
    </source>
</evidence>
<dbReference type="GO" id="GO:0062054">
    <property type="term" value="F:fluoride channel activity"/>
    <property type="evidence" value="ECO:0007669"/>
    <property type="project" value="UniProtKB-UniRule"/>
</dbReference>
<dbReference type="NCBIfam" id="TIGR00494">
    <property type="entry name" value="crcB"/>
    <property type="match status" value="1"/>
</dbReference>
<evidence type="ECO:0000256" key="5">
    <source>
        <dbReference type="ARBA" id="ARBA00022989"/>
    </source>
</evidence>
<evidence type="ECO:0000256" key="9">
    <source>
        <dbReference type="ARBA" id="ARBA00023303"/>
    </source>
</evidence>
<gene>
    <name evidence="12 13" type="primary">crcB</name>
    <name evidence="12" type="synonym">fluC</name>
    <name evidence="13" type="ORF">CFBP5507_05665</name>
</gene>
<dbReference type="HAMAP" id="MF_00454">
    <property type="entry name" value="FluC"/>
    <property type="match status" value="1"/>
</dbReference>
<evidence type="ECO:0000313" key="14">
    <source>
        <dbReference type="Proteomes" id="UP000298735"/>
    </source>
</evidence>
<evidence type="ECO:0000313" key="13">
    <source>
        <dbReference type="EMBL" id="UYZ08489.1"/>
    </source>
</evidence>
<reference evidence="13" key="1">
    <citation type="submission" date="2022-10" db="EMBL/GenBank/DDBJ databases">
        <title>Complete genome sequence of Agrobacterium salinitolerans CFBP5507.</title>
        <authorList>
            <person name="Tchabashvili S."/>
            <person name="Yen H.-C."/>
            <person name="Haryono M."/>
            <person name="Lin Y.-C."/>
            <person name="Lai E.-M."/>
            <person name="Kuo C.-H."/>
        </authorList>
    </citation>
    <scope>NUCLEOTIDE SEQUENCE</scope>
    <source>
        <strain evidence="13">CFBP5507</strain>
    </source>
</reference>
<dbReference type="NCBIfam" id="NF010791">
    <property type="entry name" value="PRK14195.1"/>
    <property type="match status" value="1"/>
</dbReference>
<comment type="similarity">
    <text evidence="10 12">Belongs to the fluoride channel Fluc/FEX (TC 1.A.43) family.</text>
</comment>
<dbReference type="GO" id="GO:0005886">
    <property type="term" value="C:plasma membrane"/>
    <property type="evidence" value="ECO:0007669"/>
    <property type="project" value="UniProtKB-SubCell"/>
</dbReference>